<dbReference type="OrthoDB" id="8193303at2759"/>
<feature type="signal peptide" evidence="1">
    <location>
        <begin position="1"/>
        <end position="21"/>
    </location>
</feature>
<evidence type="ECO:0000256" key="1">
    <source>
        <dbReference type="SAM" id="SignalP"/>
    </source>
</evidence>
<dbReference type="RefSeq" id="XP_026278662.1">
    <property type="nucleotide sequence ID" value="XM_026422877.2"/>
</dbReference>
<keyword evidence="1" id="KW-0732">Signal</keyword>
<evidence type="ECO:0000313" key="3">
    <source>
        <dbReference type="RefSeq" id="XP_026278662.1"/>
    </source>
</evidence>
<proteinExistence type="predicted"/>
<name>A0A6J1SC96_FRAOC</name>
<organism evidence="2 3">
    <name type="scientific">Frankliniella occidentalis</name>
    <name type="common">Western flower thrips</name>
    <name type="synonym">Euthrips occidentalis</name>
    <dbReference type="NCBI Taxonomy" id="133901"/>
    <lineage>
        <taxon>Eukaryota</taxon>
        <taxon>Metazoa</taxon>
        <taxon>Ecdysozoa</taxon>
        <taxon>Arthropoda</taxon>
        <taxon>Hexapoda</taxon>
        <taxon>Insecta</taxon>
        <taxon>Pterygota</taxon>
        <taxon>Neoptera</taxon>
        <taxon>Paraneoptera</taxon>
        <taxon>Thysanoptera</taxon>
        <taxon>Terebrantia</taxon>
        <taxon>Thripoidea</taxon>
        <taxon>Thripidae</taxon>
        <taxon>Frankliniella</taxon>
    </lineage>
</organism>
<protein>
    <submittedName>
        <fullName evidence="3">Uncharacterized protein LOC113206677</fullName>
    </submittedName>
</protein>
<evidence type="ECO:0000313" key="2">
    <source>
        <dbReference type="Proteomes" id="UP000504606"/>
    </source>
</evidence>
<keyword evidence="2" id="KW-1185">Reference proteome</keyword>
<dbReference type="KEGG" id="foc:113206677"/>
<gene>
    <name evidence="3" type="primary">LOC113206677</name>
</gene>
<sequence length="193" mass="21239">MAAITRVSVCLLIAFAVHTQGQTADGSLWRSVETCQKVVKKHVTLAESTVSSTLQEFAESNSTMEIYVKRWGDLVKASRPGSISVVSGVDHCLETYSISTKNIADSLKTKLRSTLKQQIEWYDAEVFSLLTDALSEEGQAGVVQSVKFHLDPALKQFGSMAVSALKQAIKDMKSPYQNVALCIRDIEMDRSSF</sequence>
<dbReference type="GeneID" id="113206677"/>
<accession>A0A6J1SC96</accession>
<dbReference type="AlphaFoldDB" id="A0A6J1SC96"/>
<dbReference type="Proteomes" id="UP000504606">
    <property type="component" value="Unplaced"/>
</dbReference>
<feature type="chain" id="PRO_5026911476" evidence="1">
    <location>
        <begin position="22"/>
        <end position="193"/>
    </location>
</feature>
<reference evidence="3" key="1">
    <citation type="submission" date="2025-08" db="UniProtKB">
        <authorList>
            <consortium name="RefSeq"/>
        </authorList>
    </citation>
    <scope>IDENTIFICATION</scope>
    <source>
        <tissue evidence="3">Whole organism</tissue>
    </source>
</reference>